<accession>A0A076EG08</accession>
<evidence type="ECO:0000256" key="1">
    <source>
        <dbReference type="SAM" id="Phobius"/>
    </source>
</evidence>
<keyword evidence="1" id="KW-0472">Membrane</keyword>
<evidence type="ECO:0000313" key="2">
    <source>
        <dbReference type="EMBL" id="AII05200.1"/>
    </source>
</evidence>
<dbReference type="Proteomes" id="UP000028488">
    <property type="component" value="Chromosome"/>
</dbReference>
<dbReference type="EMBL" id="CP008947">
    <property type="protein sequence ID" value="AII05200.1"/>
    <property type="molecule type" value="Genomic_DNA"/>
</dbReference>
<keyword evidence="1" id="KW-0812">Transmembrane</keyword>
<keyword evidence="1" id="KW-1133">Transmembrane helix</keyword>
<sequence length="141" mass="15057">MTRTLPPGRYTAAAKPARPKRWLVWALSAAVVVVGVIVAVVAYNKFAVSEIDSEATSFDLVSDSQLDITFTVTREDPSQAAVCIVRSRSKDGSETGRREVYIAGGEDQTVKVTAPVYTSRPPAMGDIYGCSLDVPAYLTGG</sequence>
<organism evidence="2 3">
    <name type="scientific">Rhodococcus opacus</name>
    <name type="common">Nocardia opaca</name>
    <dbReference type="NCBI Taxonomy" id="37919"/>
    <lineage>
        <taxon>Bacteria</taxon>
        <taxon>Bacillati</taxon>
        <taxon>Actinomycetota</taxon>
        <taxon>Actinomycetes</taxon>
        <taxon>Mycobacteriales</taxon>
        <taxon>Nocardiaceae</taxon>
        <taxon>Rhodococcus</taxon>
    </lineage>
</organism>
<dbReference type="Pfam" id="PF14155">
    <property type="entry name" value="DUF4307"/>
    <property type="match status" value="1"/>
</dbReference>
<gene>
    <name evidence="2" type="ORF">EP51_11485</name>
</gene>
<dbReference type="InterPro" id="IPR025443">
    <property type="entry name" value="DUF4307"/>
</dbReference>
<dbReference type="RefSeq" id="WP_128639261.1">
    <property type="nucleotide sequence ID" value="NZ_CP008947.1"/>
</dbReference>
<feature type="transmembrane region" description="Helical" evidence="1">
    <location>
        <begin position="22"/>
        <end position="43"/>
    </location>
</feature>
<evidence type="ECO:0000313" key="3">
    <source>
        <dbReference type="Proteomes" id="UP000028488"/>
    </source>
</evidence>
<protein>
    <submittedName>
        <fullName evidence="2">Membrane protein</fullName>
    </submittedName>
</protein>
<proteinExistence type="predicted"/>
<dbReference type="eggNOG" id="ENOG5033B4I">
    <property type="taxonomic scope" value="Bacteria"/>
</dbReference>
<reference evidence="2 3" key="1">
    <citation type="submission" date="2014-07" db="EMBL/GenBank/DDBJ databases">
        <title>Genome Sequence of Rhodococcus opacus Strain R7, a Biodegrader of Mono- and Polycyclic Aromatic Hydrocarbons.</title>
        <authorList>
            <person name="Di Gennaro P."/>
            <person name="Zampolli J."/>
            <person name="Presti I."/>
            <person name="Cappelletti M."/>
            <person name="D'Ursi P."/>
            <person name="Orro A."/>
            <person name="Mezzelani A."/>
            <person name="Milanesi L."/>
        </authorList>
    </citation>
    <scope>NUCLEOTIDE SEQUENCE [LARGE SCALE GENOMIC DNA]</scope>
    <source>
        <strain evidence="2 3">R7</strain>
    </source>
</reference>
<name>A0A076EG08_RHOOP</name>
<dbReference type="AlphaFoldDB" id="A0A076EG08"/>